<feature type="domain" description="DNA2/NAM7 helicase-like C-terminal" evidence="2">
    <location>
        <begin position="848"/>
        <end position="1075"/>
    </location>
</feature>
<comment type="caution">
    <text evidence="3">The sequence shown here is derived from an EMBL/GenBank/DDBJ whole genome shotgun (WGS) entry which is preliminary data.</text>
</comment>
<dbReference type="InterPro" id="IPR045055">
    <property type="entry name" value="DNA2/NAM7-like"/>
</dbReference>
<name>A0A433RUJ7_9BACL</name>
<evidence type="ECO:0008006" key="5">
    <source>
        <dbReference type="Google" id="ProtNLM"/>
    </source>
</evidence>
<reference evidence="3 4" key="1">
    <citation type="submission" date="2014-11" db="EMBL/GenBank/DDBJ databases">
        <title>Genome sequence and analysis of novel Kurthia sp.</title>
        <authorList>
            <person name="Lawson J.N."/>
            <person name="Gonzalez J.E."/>
            <person name="Rinauldi L."/>
            <person name="Xuan Z."/>
            <person name="Firman A."/>
            <person name="Shaddox L."/>
            <person name="Trudeau A."/>
            <person name="Shah S."/>
            <person name="Reiman D."/>
        </authorList>
    </citation>
    <scope>NUCLEOTIDE SEQUENCE [LARGE SCALE GENOMIC DNA]</scope>
    <source>
        <strain evidence="3 4">3B1D</strain>
    </source>
</reference>
<dbReference type="SUPFAM" id="SSF52540">
    <property type="entry name" value="P-loop containing nucleoside triphosphate hydrolases"/>
    <property type="match status" value="1"/>
</dbReference>
<dbReference type="Proteomes" id="UP000288623">
    <property type="component" value="Unassembled WGS sequence"/>
</dbReference>
<proteinExistence type="predicted"/>
<dbReference type="InterPro" id="IPR027417">
    <property type="entry name" value="P-loop_NTPase"/>
</dbReference>
<dbReference type="CDD" id="cd18808">
    <property type="entry name" value="SF1_C_Upf1"/>
    <property type="match status" value="1"/>
</dbReference>
<dbReference type="AlphaFoldDB" id="A0A433RUJ7"/>
<dbReference type="PANTHER" id="PTHR10887">
    <property type="entry name" value="DNA2/NAM7 HELICASE FAMILY"/>
    <property type="match status" value="1"/>
</dbReference>
<dbReference type="Pfam" id="PF13087">
    <property type="entry name" value="AAA_12"/>
    <property type="match status" value="1"/>
</dbReference>
<dbReference type="Pfam" id="PF13086">
    <property type="entry name" value="AAA_11"/>
    <property type="match status" value="1"/>
</dbReference>
<dbReference type="EMBL" id="JTFC01000030">
    <property type="protein sequence ID" value="RUS56954.1"/>
    <property type="molecule type" value="Genomic_DNA"/>
</dbReference>
<dbReference type="Gene3D" id="3.40.50.300">
    <property type="entry name" value="P-loop containing nucleotide triphosphate hydrolases"/>
    <property type="match status" value="2"/>
</dbReference>
<dbReference type="InterPro" id="IPR047187">
    <property type="entry name" value="SF1_C_Upf1"/>
</dbReference>
<protein>
    <recommendedName>
        <fullName evidence="5">AAA+ ATPase domain-containing protein</fullName>
    </recommendedName>
</protein>
<dbReference type="PANTHER" id="PTHR10887:SF495">
    <property type="entry name" value="HELICASE SENATAXIN ISOFORM X1-RELATED"/>
    <property type="match status" value="1"/>
</dbReference>
<evidence type="ECO:0000313" key="3">
    <source>
        <dbReference type="EMBL" id="RUS56954.1"/>
    </source>
</evidence>
<dbReference type="RefSeq" id="WP_126990516.1">
    <property type="nucleotide sequence ID" value="NZ_JTFC01000030.1"/>
</dbReference>
<dbReference type="InterPro" id="IPR041677">
    <property type="entry name" value="DNA2/NAM7_AAA_11"/>
</dbReference>
<gene>
    <name evidence="3" type="ORF">QI30_08490</name>
</gene>
<dbReference type="OrthoDB" id="9757917at2"/>
<feature type="domain" description="DNA2/NAM7 helicase helicase" evidence="1">
    <location>
        <begin position="429"/>
        <end position="815"/>
    </location>
</feature>
<accession>A0A433RUJ7</accession>
<evidence type="ECO:0000313" key="4">
    <source>
        <dbReference type="Proteomes" id="UP000288623"/>
    </source>
</evidence>
<evidence type="ECO:0000259" key="1">
    <source>
        <dbReference type="Pfam" id="PF13086"/>
    </source>
</evidence>
<dbReference type="GO" id="GO:0004386">
    <property type="term" value="F:helicase activity"/>
    <property type="evidence" value="ECO:0007669"/>
    <property type="project" value="InterPro"/>
</dbReference>
<organism evidence="3 4">
    <name type="scientific">Candidatus Kurthia intestinigallinarum</name>
    <dbReference type="NCBI Taxonomy" id="1562256"/>
    <lineage>
        <taxon>Bacteria</taxon>
        <taxon>Bacillati</taxon>
        <taxon>Bacillota</taxon>
        <taxon>Bacilli</taxon>
        <taxon>Bacillales</taxon>
        <taxon>Caryophanaceae</taxon>
        <taxon>Kurthia</taxon>
    </lineage>
</organism>
<keyword evidence="4" id="KW-1185">Reference proteome</keyword>
<sequence>MKISDLKGFSKSKIISVSHDSLHKFAVNQRIYLKYDRHSLTIFDSKGNFSEITIADVGDFEYVKNILMKGMTYIASILNLDAQKKELHIFLKQYDQLRAMDFNVAFQDTFFSNERENITKQKEILDEYRKQFLITDKEKKNAVIAVHQHENSDDLRQFYFVGKDSYFPVKVQTLENGDEIFVAEKRRRIKIEDYHIFLLEGHIDFVLDSEAALLDRQAKMFFEEIKNDAKAYINIWHEYGNLEFNKMIDDVVQTGFLQFSNCEYVGRHKYKLTFEKDQNFKGFVQKVTKNDKKFSVSLFSPREVFAEDDTANNFERVYNEYSKKAKLIHCDLTGPIDPKSNAIYITTDKDMSNYSSDGYIFKSIAGYMSMNKRRKEAYNRIFQAQNGIKNLAALIDGKASPTRVHHRDYIQPVSELVTQKAFPKNPPTDKQREAIEIALNTPDIALIQGPPGTGKTTVIVGILERLNEIAEGEERREAKNLVTAFQHDAVQNVAERIQILDVPTIKYGSKSSESVNDKRLLKINVENWINEKVKQLYEVYPNYKENKKIKIFDRIYQNYLLSANTVDATLRLLKELLEEIPLSYELETRVDILIRQIDRSQQVTLNPSEERLIRMINMLPDHEVKFEDDGATTVNMVIILLERERDTFFEPYIQFLRTFLTQEKKSYKQMKEAKNHLLFNLKPTENIFNTPKQHKDILELFQDISEYITTSLLDELNEEERILLDYIEEYELNPIVVQNTILDYMSVIGATNQQSVSNSIKGEIFSSDREVQIEYDNVLIDEAARSNPLDLFIPMSRANQRIILVGDHRQLPHIVDEKLIDVIDADKSNEDEESLDSIKEKLKISLFETLFKKLKEQEEKDGIKRTVTLDRQYRTHPLLGDFVSRNFYEVHHEAKIESGLNAELFQHRLPGLENKAAAWLDVPANLGSEVSNQSKSRSIEAREIVAHLKERILCEEAKGLNFGIITFYADQVKEIQKELVKAGMARLVGKSYELLPEYAEEFYNGRSIEKLRVGTVDAFQGMEFDFVYLSMVRSNQLPSKTEKQRQRKYGFLMMENRLCVSMSRQKKLLIVAGDRSMLEDSNAYLAIPQLINFYKDCVKDETYGTTIQ</sequence>
<evidence type="ECO:0000259" key="2">
    <source>
        <dbReference type="Pfam" id="PF13087"/>
    </source>
</evidence>
<dbReference type="InterPro" id="IPR041679">
    <property type="entry name" value="DNA2/NAM7-like_C"/>
</dbReference>